<dbReference type="Gene3D" id="3.30.1330.60">
    <property type="entry name" value="OmpA-like domain"/>
    <property type="match status" value="1"/>
</dbReference>
<evidence type="ECO:0000256" key="6">
    <source>
        <dbReference type="ARBA" id="ARBA00023114"/>
    </source>
</evidence>
<keyword evidence="11" id="KW-0732">Signal</keyword>
<keyword evidence="3" id="KW-1134">Transmembrane beta strand</keyword>
<feature type="domain" description="OmpA-like" evidence="12">
    <location>
        <begin position="273"/>
        <end position="394"/>
    </location>
</feature>
<evidence type="ECO:0000256" key="11">
    <source>
        <dbReference type="SAM" id="SignalP"/>
    </source>
</evidence>
<dbReference type="InterPro" id="IPR006664">
    <property type="entry name" value="OMP_bac"/>
</dbReference>
<feature type="chain" id="PRO_5002300210" evidence="11">
    <location>
        <begin position="22"/>
        <end position="394"/>
    </location>
</feature>
<dbReference type="GO" id="GO:0009279">
    <property type="term" value="C:cell outer membrane"/>
    <property type="evidence" value="ECO:0007669"/>
    <property type="project" value="UniProtKB-SubCell"/>
</dbReference>
<dbReference type="Proteomes" id="UP000032726">
    <property type="component" value="Chromosome"/>
</dbReference>
<keyword evidence="10" id="KW-0175">Coiled coil</keyword>
<dbReference type="OrthoDB" id="9782229at2"/>
<keyword evidence="14" id="KW-1185">Reference proteome</keyword>
<dbReference type="InterPro" id="IPR050330">
    <property type="entry name" value="Bact_OuterMem_StrucFunc"/>
</dbReference>
<keyword evidence="6" id="KW-0626">Porin</keyword>
<dbReference type="RefSeq" id="WP_045802639.1">
    <property type="nucleotide sequence ID" value="NZ_CP011071.1"/>
</dbReference>
<dbReference type="InterPro" id="IPR011250">
    <property type="entry name" value="OMP/PagP_B-barrel"/>
</dbReference>
<dbReference type="GO" id="GO:0046930">
    <property type="term" value="C:pore complex"/>
    <property type="evidence" value="ECO:0007669"/>
    <property type="project" value="UniProtKB-KW"/>
</dbReference>
<evidence type="ECO:0000256" key="9">
    <source>
        <dbReference type="PROSITE-ProRule" id="PRU00473"/>
    </source>
</evidence>
<evidence type="ECO:0000256" key="7">
    <source>
        <dbReference type="ARBA" id="ARBA00023136"/>
    </source>
</evidence>
<proteinExistence type="predicted"/>
<gene>
    <name evidence="13" type="ORF">VC82_2484</name>
</gene>
<dbReference type="EMBL" id="CP011071">
    <property type="protein sequence ID" value="AKA36059.1"/>
    <property type="molecule type" value="Genomic_DNA"/>
</dbReference>
<evidence type="ECO:0000256" key="4">
    <source>
        <dbReference type="ARBA" id="ARBA00022692"/>
    </source>
</evidence>
<dbReference type="GO" id="GO:0006811">
    <property type="term" value="P:monoatomic ion transport"/>
    <property type="evidence" value="ECO:0007669"/>
    <property type="project" value="UniProtKB-KW"/>
</dbReference>
<comment type="subcellular location">
    <subcellularLocation>
        <location evidence="1">Cell outer membrane</location>
        <topology evidence="1">Multi-pass membrane protein</topology>
    </subcellularLocation>
</comment>
<dbReference type="SUPFAM" id="SSF103088">
    <property type="entry name" value="OmpA-like"/>
    <property type="match status" value="1"/>
</dbReference>
<evidence type="ECO:0000256" key="2">
    <source>
        <dbReference type="ARBA" id="ARBA00022448"/>
    </source>
</evidence>
<evidence type="ECO:0000313" key="14">
    <source>
        <dbReference type="Proteomes" id="UP000032726"/>
    </source>
</evidence>
<keyword evidence="4" id="KW-0812">Transmembrane</keyword>
<evidence type="ECO:0000313" key="13">
    <source>
        <dbReference type="EMBL" id="AKA36059.1"/>
    </source>
</evidence>
<organism evidence="13 14">
    <name type="scientific">Flagellimonas lutaonensis</name>
    <dbReference type="NCBI Taxonomy" id="516051"/>
    <lineage>
        <taxon>Bacteria</taxon>
        <taxon>Pseudomonadati</taxon>
        <taxon>Bacteroidota</taxon>
        <taxon>Flavobacteriia</taxon>
        <taxon>Flavobacteriales</taxon>
        <taxon>Flavobacteriaceae</taxon>
        <taxon>Flagellimonas</taxon>
    </lineage>
</organism>
<name>A0A0D5YW07_9FLAO</name>
<dbReference type="SUPFAM" id="SSF56925">
    <property type="entry name" value="OMPA-like"/>
    <property type="match status" value="1"/>
</dbReference>
<dbReference type="CDD" id="cd07185">
    <property type="entry name" value="OmpA_C-like"/>
    <property type="match status" value="1"/>
</dbReference>
<keyword evidence="8" id="KW-0998">Cell outer membrane</keyword>
<keyword evidence="2" id="KW-0813">Transport</keyword>
<evidence type="ECO:0000259" key="12">
    <source>
        <dbReference type="PROSITE" id="PS51123"/>
    </source>
</evidence>
<evidence type="ECO:0000256" key="10">
    <source>
        <dbReference type="SAM" id="Coils"/>
    </source>
</evidence>
<dbReference type="PRINTS" id="PR01021">
    <property type="entry name" value="OMPADOMAIN"/>
</dbReference>
<dbReference type="Gene3D" id="2.40.160.20">
    <property type="match status" value="1"/>
</dbReference>
<dbReference type="InterPro" id="IPR006665">
    <property type="entry name" value="OmpA-like"/>
</dbReference>
<dbReference type="AlphaFoldDB" id="A0A0D5YW07"/>
<dbReference type="InterPro" id="IPR036737">
    <property type="entry name" value="OmpA-like_sf"/>
</dbReference>
<dbReference type="GO" id="GO:0015288">
    <property type="term" value="F:porin activity"/>
    <property type="evidence" value="ECO:0007669"/>
    <property type="project" value="UniProtKB-KW"/>
</dbReference>
<dbReference type="KEGG" id="mlt:VC82_2484"/>
<dbReference type="PATRIC" id="fig|516051.4.peg.2549"/>
<feature type="coiled-coil region" evidence="10">
    <location>
        <begin position="216"/>
        <end position="277"/>
    </location>
</feature>
<evidence type="ECO:0000256" key="8">
    <source>
        <dbReference type="ARBA" id="ARBA00023237"/>
    </source>
</evidence>
<evidence type="ECO:0000256" key="3">
    <source>
        <dbReference type="ARBA" id="ARBA00022452"/>
    </source>
</evidence>
<evidence type="ECO:0000256" key="5">
    <source>
        <dbReference type="ARBA" id="ARBA00023065"/>
    </source>
</evidence>
<evidence type="ECO:0000256" key="1">
    <source>
        <dbReference type="ARBA" id="ARBA00004571"/>
    </source>
</evidence>
<dbReference type="HOGENOM" id="CLU_737471_0_0_10"/>
<reference evidence="13 14" key="1">
    <citation type="submission" date="2015-03" db="EMBL/GenBank/DDBJ databases">
        <title>Complete genome sequence of Muricauda lutaonensis CC-HSB-11T, isolated from a coastal hot spring.</title>
        <authorList>
            <person name="Kim K.M."/>
        </authorList>
    </citation>
    <scope>NUCLEOTIDE SEQUENCE [LARGE SCALE GENOMIC DNA]</scope>
    <source>
        <strain evidence="13 14">CC-HSB-11</strain>
    </source>
</reference>
<dbReference type="PROSITE" id="PS51123">
    <property type="entry name" value="OMPA_2"/>
    <property type="match status" value="1"/>
</dbReference>
<protein>
    <submittedName>
        <fullName evidence="13">OmpA/MotB domain protein</fullName>
    </submittedName>
</protein>
<dbReference type="PANTHER" id="PTHR30329:SF21">
    <property type="entry name" value="LIPOPROTEIN YIAD-RELATED"/>
    <property type="match status" value="1"/>
</dbReference>
<accession>A0A0D5YW07</accession>
<dbReference type="STRING" id="516051.VC82_2484"/>
<feature type="signal peptide" evidence="11">
    <location>
        <begin position="1"/>
        <end position="21"/>
    </location>
</feature>
<dbReference type="Pfam" id="PF00691">
    <property type="entry name" value="OmpA"/>
    <property type="match status" value="1"/>
</dbReference>
<sequence length="394" mass="44754">MKTTKLLLALVLIFCGPSTFAQEDLQLTKKDSMVVSSWMFGVGINIVDDAGSEFDGLLDAGDNWNMVPFPSRISIGKYFKNGLGLEAIGTYNQYQEGKIIDNVVNTEDIDYFAVDLRASYDLNKILGETGFFDPYVGVGAGYTDANNQGRGTYNATVGFRTWFSDRWGLDFNSSGKWAMKLEDGVTNHIQHAVGVVYRFDTEKDLTPRGKEKLMLLQEMEKEQQRIQDSIAAAKRAEEEAKRLAEELERQKEAERLAAEERAKQQAEEARRKALQDKIDGLGKVYFALNSSYLNKRDKELLDELIAILQENPGVKIKVAAHTDSRGTEKYNQWLSERRMERTVQYLIDKGVSDDRILKEAYGETQLTNECDDGVPCSEEKHRENRRSEFLIVEF</sequence>
<keyword evidence="7 9" id="KW-0472">Membrane</keyword>
<dbReference type="PANTHER" id="PTHR30329">
    <property type="entry name" value="STATOR ELEMENT OF FLAGELLAR MOTOR COMPLEX"/>
    <property type="match status" value="1"/>
</dbReference>
<keyword evidence="5" id="KW-0406">Ion transport</keyword>